<name>A0A699XJX9_TANCI</name>
<protein>
    <submittedName>
        <fullName evidence="2">Uncharacterized protein</fullName>
    </submittedName>
</protein>
<organism evidence="2">
    <name type="scientific">Tanacetum cinerariifolium</name>
    <name type="common">Dalmatian daisy</name>
    <name type="synonym">Chrysanthemum cinerariifolium</name>
    <dbReference type="NCBI Taxonomy" id="118510"/>
    <lineage>
        <taxon>Eukaryota</taxon>
        <taxon>Viridiplantae</taxon>
        <taxon>Streptophyta</taxon>
        <taxon>Embryophyta</taxon>
        <taxon>Tracheophyta</taxon>
        <taxon>Spermatophyta</taxon>
        <taxon>Magnoliopsida</taxon>
        <taxon>eudicotyledons</taxon>
        <taxon>Gunneridae</taxon>
        <taxon>Pentapetalae</taxon>
        <taxon>asterids</taxon>
        <taxon>campanulids</taxon>
        <taxon>Asterales</taxon>
        <taxon>Asteraceae</taxon>
        <taxon>Asteroideae</taxon>
        <taxon>Anthemideae</taxon>
        <taxon>Anthemidinae</taxon>
        <taxon>Tanacetum</taxon>
    </lineage>
</organism>
<keyword evidence="1" id="KW-0812">Transmembrane</keyword>
<dbReference type="EMBL" id="BKCJ011865837">
    <property type="protein sequence ID" value="GFD59503.1"/>
    <property type="molecule type" value="Genomic_DNA"/>
</dbReference>
<accession>A0A699XJX9</accession>
<evidence type="ECO:0000313" key="2">
    <source>
        <dbReference type="EMBL" id="GFD59503.1"/>
    </source>
</evidence>
<sequence length="74" mass="8584">MYQYTMEMRQTMNKQFGYVWASCRLLVALLIIRFFIAVLTVPAQSRLSRPNRLPVHTVPYKPPPESSLQVTVSI</sequence>
<comment type="caution">
    <text evidence="2">The sequence shown here is derived from an EMBL/GenBank/DDBJ whole genome shotgun (WGS) entry which is preliminary data.</text>
</comment>
<keyword evidence="1" id="KW-1133">Transmembrane helix</keyword>
<gene>
    <name evidence="2" type="ORF">Tci_931472</name>
</gene>
<keyword evidence="1" id="KW-0472">Membrane</keyword>
<feature type="non-terminal residue" evidence="2">
    <location>
        <position position="74"/>
    </location>
</feature>
<reference evidence="2" key="1">
    <citation type="journal article" date="2019" name="Sci. Rep.">
        <title>Draft genome of Tanacetum cinerariifolium, the natural source of mosquito coil.</title>
        <authorList>
            <person name="Yamashiro T."/>
            <person name="Shiraishi A."/>
            <person name="Satake H."/>
            <person name="Nakayama K."/>
        </authorList>
    </citation>
    <scope>NUCLEOTIDE SEQUENCE</scope>
</reference>
<feature type="transmembrane region" description="Helical" evidence="1">
    <location>
        <begin position="18"/>
        <end position="43"/>
    </location>
</feature>
<evidence type="ECO:0000256" key="1">
    <source>
        <dbReference type="SAM" id="Phobius"/>
    </source>
</evidence>
<dbReference type="AlphaFoldDB" id="A0A699XJX9"/>
<proteinExistence type="predicted"/>